<evidence type="ECO:0008006" key="4">
    <source>
        <dbReference type="Google" id="ProtNLM"/>
    </source>
</evidence>
<dbReference type="Proteomes" id="UP000222460">
    <property type="component" value="Unassembled WGS sequence"/>
</dbReference>
<proteinExistence type="predicted"/>
<gene>
    <name evidence="2" type="ORF">CRX57_04045</name>
</gene>
<dbReference type="RefSeq" id="WP_098964327.1">
    <property type="nucleotide sequence ID" value="NZ_PDKZ01000002.1"/>
</dbReference>
<dbReference type="AlphaFoldDB" id="A0A2C5W6V9"/>
<dbReference type="EMBL" id="PDKZ01000002">
    <property type="protein sequence ID" value="PHH39374.1"/>
    <property type="molecule type" value="Genomic_DNA"/>
</dbReference>
<feature type="region of interest" description="Disordered" evidence="1">
    <location>
        <begin position="98"/>
        <end position="122"/>
    </location>
</feature>
<name>A0A2C5W6V9_PSEPU</name>
<feature type="compositionally biased region" description="Basic and acidic residues" evidence="1">
    <location>
        <begin position="98"/>
        <end position="114"/>
    </location>
</feature>
<comment type="caution">
    <text evidence="2">The sequence shown here is derived from an EMBL/GenBank/DDBJ whole genome shotgun (WGS) entry which is preliminary data.</text>
</comment>
<evidence type="ECO:0000256" key="1">
    <source>
        <dbReference type="SAM" id="MobiDB-lite"/>
    </source>
</evidence>
<organism evidence="2 3">
    <name type="scientific">Pseudomonas putida</name>
    <name type="common">Arthrobacter siderocapsulatus</name>
    <dbReference type="NCBI Taxonomy" id="303"/>
    <lineage>
        <taxon>Bacteria</taxon>
        <taxon>Pseudomonadati</taxon>
        <taxon>Pseudomonadota</taxon>
        <taxon>Gammaproteobacteria</taxon>
        <taxon>Pseudomonadales</taxon>
        <taxon>Pseudomonadaceae</taxon>
        <taxon>Pseudomonas</taxon>
    </lineage>
</organism>
<reference evidence="3" key="1">
    <citation type="submission" date="2017-10" db="EMBL/GenBank/DDBJ databases">
        <title>FDA dAtabase for Regulatory Grade micrObial Sequences (FDA-ARGOS): Supporting development and validation of Infectious Disease Dx tests.</title>
        <authorList>
            <person name="Goldberg B."/>
            <person name="Campos J."/>
            <person name="Tallon L."/>
            <person name="Sadzewicz L."/>
            <person name="Ott S."/>
            <person name="Zhao X."/>
            <person name="Nagaraj S."/>
            <person name="Vavikolanu K."/>
            <person name="Aluvathingal J."/>
            <person name="Nadendla S."/>
            <person name="Geyer C."/>
            <person name="Sichtig H."/>
        </authorList>
    </citation>
    <scope>NUCLEOTIDE SEQUENCE [LARGE SCALE GENOMIC DNA]</scope>
    <source>
        <strain evidence="3">FDAARGOS_376</strain>
    </source>
</reference>
<sequence>MPPGKRELAQIERRLIATLTNACETAKAEIQGFTWLTHTADLNALAATLNVTWVFDTEADKNLALTDAKARLFELTATALREADIDLSPSERNVRFDSEEACQRNHGGNWRERLAQNTRGQR</sequence>
<evidence type="ECO:0000313" key="3">
    <source>
        <dbReference type="Proteomes" id="UP000222460"/>
    </source>
</evidence>
<evidence type="ECO:0000313" key="2">
    <source>
        <dbReference type="EMBL" id="PHH39374.1"/>
    </source>
</evidence>
<protein>
    <recommendedName>
        <fullName evidence="4">Fis family transcriptional regulator</fullName>
    </recommendedName>
</protein>
<accession>A0A2C5W6V9</accession>